<reference evidence="16 17" key="1">
    <citation type="submission" date="2021-06" db="EMBL/GenBank/DDBJ databases">
        <authorList>
            <person name="Palmer J.M."/>
        </authorList>
    </citation>
    <scope>NUCLEOTIDE SEQUENCE [LARGE SCALE GENOMIC DNA]</scope>
    <source>
        <strain evidence="16 17">XC_2019</strain>
        <tissue evidence="16">Muscle</tissue>
    </source>
</reference>
<dbReference type="EMBL" id="JAHRIN010076702">
    <property type="protein sequence ID" value="MEQ2218281.1"/>
    <property type="molecule type" value="Genomic_DNA"/>
</dbReference>
<sequence length="121" mass="13986">MKIRDLRCYFGQDAWSNSEGHVSLDSQQDYELIEAKKKADGFYLLFKRPFSTCDPRDYVIEYESRITPGNEAIVHHIEVFECATDLRDVPQYSGSCDDKMKPKKLNFCRHVLAAWAMGAEV</sequence>
<comment type="subcellular location">
    <subcellularLocation>
        <location evidence="3">Cytoplasmic vesicle</location>
        <location evidence="3">Secretory vesicle</location>
        <location evidence="3">Chromaffin granule lumen</location>
    </subcellularLocation>
    <subcellularLocation>
        <location evidence="2">Cytoplasmic vesicle</location>
        <location evidence="2">Secretory vesicle</location>
        <location evidence="2">Chromaffin granule membrane</location>
        <topology evidence="2">Single-pass type II membrane protein</topology>
    </subcellularLocation>
</comment>
<evidence type="ECO:0000256" key="9">
    <source>
        <dbReference type="ARBA" id="ARBA00022692"/>
    </source>
</evidence>
<evidence type="ECO:0000313" key="17">
    <source>
        <dbReference type="Proteomes" id="UP001434883"/>
    </source>
</evidence>
<evidence type="ECO:0000256" key="12">
    <source>
        <dbReference type="ARBA" id="ARBA00023136"/>
    </source>
</evidence>
<keyword evidence="10" id="KW-0847">Vitamin C</keyword>
<evidence type="ECO:0000256" key="8">
    <source>
        <dbReference type="ARBA" id="ARBA00022584"/>
    </source>
</evidence>
<evidence type="ECO:0000256" key="4">
    <source>
        <dbReference type="ARBA" id="ARBA00005223"/>
    </source>
</evidence>
<dbReference type="Pfam" id="PF01082">
    <property type="entry name" value="Cu2_monooxygen"/>
    <property type="match status" value="1"/>
</dbReference>
<evidence type="ECO:0000256" key="1">
    <source>
        <dbReference type="ARBA" id="ARBA00001973"/>
    </source>
</evidence>
<evidence type="ECO:0000256" key="14">
    <source>
        <dbReference type="ARBA" id="ARBA00047952"/>
    </source>
</evidence>
<evidence type="ECO:0000256" key="10">
    <source>
        <dbReference type="ARBA" id="ARBA00022896"/>
    </source>
</evidence>
<keyword evidence="12" id="KW-0472">Membrane</keyword>
<accession>A0ABV0SCW7</accession>
<evidence type="ECO:0000259" key="15">
    <source>
        <dbReference type="Pfam" id="PF01082"/>
    </source>
</evidence>
<evidence type="ECO:0000256" key="7">
    <source>
        <dbReference type="ARBA" id="ARBA00020179"/>
    </source>
</evidence>
<comment type="function">
    <text evidence="13">Catalyzes the hydroxylation of dopamine to noradrenaline (also known as norepinephrine), and is thus vital for regulation of these neurotransmitters.</text>
</comment>
<dbReference type="CDD" id="cd09631">
    <property type="entry name" value="DOMON_DOH"/>
    <property type="match status" value="1"/>
</dbReference>
<comment type="subunit">
    <text evidence="5">Homotetramer; composed of two disulfide-linked dimers.</text>
</comment>
<evidence type="ECO:0000313" key="16">
    <source>
        <dbReference type="EMBL" id="MEQ2218281.1"/>
    </source>
</evidence>
<evidence type="ECO:0000256" key="13">
    <source>
        <dbReference type="ARBA" id="ARBA00037327"/>
    </source>
</evidence>
<dbReference type="EC" id="1.14.17.1" evidence="6"/>
<dbReference type="PANTHER" id="PTHR10157:SF29">
    <property type="entry name" value="DOPAMINE BETA-HYDROXYLASE"/>
    <property type="match status" value="1"/>
</dbReference>
<dbReference type="SUPFAM" id="SSF49742">
    <property type="entry name" value="PHM/PNGase F"/>
    <property type="match status" value="1"/>
</dbReference>
<evidence type="ECO:0000256" key="5">
    <source>
        <dbReference type="ARBA" id="ARBA00011406"/>
    </source>
</evidence>
<keyword evidence="9" id="KW-0812">Transmembrane</keyword>
<keyword evidence="17" id="KW-1185">Reference proteome</keyword>
<dbReference type="Proteomes" id="UP001434883">
    <property type="component" value="Unassembled WGS sequence"/>
</dbReference>
<proteinExistence type="predicted"/>
<gene>
    <name evidence="16" type="ORF">XENOCAPTIV_000895</name>
</gene>
<comment type="caution">
    <text evidence="16">The sequence shown here is derived from an EMBL/GenBank/DDBJ whole genome shotgun (WGS) entry which is preliminary data.</text>
</comment>
<dbReference type="InterPro" id="IPR000945">
    <property type="entry name" value="DBH-like"/>
</dbReference>
<keyword evidence="11" id="KW-1133">Transmembrane helix</keyword>
<comment type="pathway">
    <text evidence="4">Catecholamine biosynthesis; (R)-noradrenaline biosynthesis; (R)-noradrenaline from dopamine: step 1/1.</text>
</comment>
<dbReference type="PANTHER" id="PTHR10157">
    <property type="entry name" value="DOPAMINE BETA HYDROXYLASE RELATED"/>
    <property type="match status" value="1"/>
</dbReference>
<feature type="domain" description="Copper type II ascorbate-dependent monooxygenase N-terminal" evidence="15">
    <location>
        <begin position="48"/>
        <end position="120"/>
    </location>
</feature>
<comment type="catalytic activity">
    <reaction evidence="14">
        <text>dopamine + 2 L-ascorbate + O2 = (R)-noradrenaline + 2 monodehydro-L-ascorbate radical + H2O</text>
        <dbReference type="Rhea" id="RHEA:19117"/>
        <dbReference type="ChEBI" id="CHEBI:15377"/>
        <dbReference type="ChEBI" id="CHEBI:15379"/>
        <dbReference type="ChEBI" id="CHEBI:38290"/>
        <dbReference type="ChEBI" id="CHEBI:59513"/>
        <dbReference type="ChEBI" id="CHEBI:59905"/>
        <dbReference type="ChEBI" id="CHEBI:72587"/>
        <dbReference type="EC" id="1.14.17.1"/>
    </reaction>
    <physiologicalReaction direction="left-to-right" evidence="14">
        <dbReference type="Rhea" id="RHEA:19118"/>
    </physiologicalReaction>
</comment>
<evidence type="ECO:0000256" key="11">
    <source>
        <dbReference type="ARBA" id="ARBA00022989"/>
    </source>
</evidence>
<evidence type="ECO:0000256" key="6">
    <source>
        <dbReference type="ARBA" id="ARBA00012686"/>
    </source>
</evidence>
<comment type="cofactor">
    <cofactor evidence="1">
        <name>Cu(2+)</name>
        <dbReference type="ChEBI" id="CHEBI:29036"/>
    </cofactor>
</comment>
<dbReference type="InterPro" id="IPR045266">
    <property type="entry name" value="DOH_DOMON"/>
</dbReference>
<dbReference type="InterPro" id="IPR028460">
    <property type="entry name" value="Tbh/DBH"/>
</dbReference>
<dbReference type="PRINTS" id="PR00767">
    <property type="entry name" value="DBMONOXGNASE"/>
</dbReference>
<name>A0ABV0SCW7_9TELE</name>
<evidence type="ECO:0000256" key="3">
    <source>
        <dbReference type="ARBA" id="ARBA00004553"/>
    </source>
</evidence>
<dbReference type="InterPro" id="IPR000323">
    <property type="entry name" value="Cu2_ascorb_mOase_N"/>
</dbReference>
<evidence type="ECO:0000256" key="2">
    <source>
        <dbReference type="ARBA" id="ARBA00004351"/>
    </source>
</evidence>
<dbReference type="InterPro" id="IPR036939">
    <property type="entry name" value="Cu2_ascorb_mOase_N_sf"/>
</dbReference>
<organism evidence="16 17">
    <name type="scientific">Xenoophorus captivus</name>
    <dbReference type="NCBI Taxonomy" id="1517983"/>
    <lineage>
        <taxon>Eukaryota</taxon>
        <taxon>Metazoa</taxon>
        <taxon>Chordata</taxon>
        <taxon>Craniata</taxon>
        <taxon>Vertebrata</taxon>
        <taxon>Euteleostomi</taxon>
        <taxon>Actinopterygii</taxon>
        <taxon>Neopterygii</taxon>
        <taxon>Teleostei</taxon>
        <taxon>Neoteleostei</taxon>
        <taxon>Acanthomorphata</taxon>
        <taxon>Ovalentaria</taxon>
        <taxon>Atherinomorphae</taxon>
        <taxon>Cyprinodontiformes</taxon>
        <taxon>Goodeidae</taxon>
        <taxon>Xenoophorus</taxon>
    </lineage>
</organism>
<dbReference type="InterPro" id="IPR008977">
    <property type="entry name" value="PHM/PNGase_F_dom_sf"/>
</dbReference>
<dbReference type="Gene3D" id="2.60.120.310">
    <property type="entry name" value="Copper type II, ascorbate-dependent monooxygenase, N-terminal domain"/>
    <property type="match status" value="1"/>
</dbReference>
<keyword evidence="8" id="KW-0127">Catecholamine biosynthesis</keyword>
<protein>
    <recommendedName>
        <fullName evidence="7">Dopamine beta-hydroxylase</fullName>
        <ecNumber evidence="6">1.14.17.1</ecNumber>
    </recommendedName>
</protein>